<sequence length="66" mass="7354">MTPKLSKSYLAAPVCIISTAQQARPKVMGQMDPRRAQFIRSSTFEMIYSAALRRPPPVVGLEAPEY</sequence>
<dbReference type="AlphaFoldDB" id="A0AAD3RX86"/>
<evidence type="ECO:0000313" key="2">
    <source>
        <dbReference type="Proteomes" id="UP001279734"/>
    </source>
</evidence>
<protein>
    <submittedName>
        <fullName evidence="1">Uncharacterized protein</fullName>
    </submittedName>
</protein>
<name>A0AAD3RX86_NEPGR</name>
<comment type="caution">
    <text evidence="1">The sequence shown here is derived from an EMBL/GenBank/DDBJ whole genome shotgun (WGS) entry which is preliminary data.</text>
</comment>
<proteinExistence type="predicted"/>
<keyword evidence="2" id="KW-1185">Reference proteome</keyword>
<gene>
    <name evidence="1" type="ORF">Nepgr_000942</name>
</gene>
<reference evidence="1" key="1">
    <citation type="submission" date="2023-05" db="EMBL/GenBank/DDBJ databases">
        <title>Nepenthes gracilis genome sequencing.</title>
        <authorList>
            <person name="Fukushima K."/>
        </authorList>
    </citation>
    <scope>NUCLEOTIDE SEQUENCE</scope>
    <source>
        <strain evidence="1">SING2019-196</strain>
    </source>
</reference>
<accession>A0AAD3RX86</accession>
<evidence type="ECO:0000313" key="1">
    <source>
        <dbReference type="EMBL" id="GMG99102.1"/>
    </source>
</evidence>
<dbReference type="Proteomes" id="UP001279734">
    <property type="component" value="Unassembled WGS sequence"/>
</dbReference>
<dbReference type="EMBL" id="BSYO01000001">
    <property type="protein sequence ID" value="GMG99102.1"/>
    <property type="molecule type" value="Genomic_DNA"/>
</dbReference>
<organism evidence="1 2">
    <name type="scientific">Nepenthes gracilis</name>
    <name type="common">Slender pitcher plant</name>
    <dbReference type="NCBI Taxonomy" id="150966"/>
    <lineage>
        <taxon>Eukaryota</taxon>
        <taxon>Viridiplantae</taxon>
        <taxon>Streptophyta</taxon>
        <taxon>Embryophyta</taxon>
        <taxon>Tracheophyta</taxon>
        <taxon>Spermatophyta</taxon>
        <taxon>Magnoliopsida</taxon>
        <taxon>eudicotyledons</taxon>
        <taxon>Gunneridae</taxon>
        <taxon>Pentapetalae</taxon>
        <taxon>Caryophyllales</taxon>
        <taxon>Nepenthaceae</taxon>
        <taxon>Nepenthes</taxon>
    </lineage>
</organism>